<reference evidence="1" key="1">
    <citation type="journal article" date="2021" name="Proc. Natl. Acad. Sci. U.S.A.">
        <title>A Catalog of Tens of Thousands of Viruses from Human Metagenomes Reveals Hidden Associations with Chronic Diseases.</title>
        <authorList>
            <person name="Tisza M.J."/>
            <person name="Buck C.B."/>
        </authorList>
    </citation>
    <scope>NUCLEOTIDE SEQUENCE</scope>
    <source>
        <strain evidence="1">CtvI513</strain>
    </source>
</reference>
<proteinExistence type="predicted"/>
<protein>
    <submittedName>
        <fullName evidence="1">Uncharacterized protein</fullName>
    </submittedName>
</protein>
<organism evidence="1">
    <name type="scientific">Siphoviridae sp. ctvI513</name>
    <dbReference type="NCBI Taxonomy" id="2827965"/>
    <lineage>
        <taxon>Viruses</taxon>
        <taxon>Duplodnaviria</taxon>
        <taxon>Heunggongvirae</taxon>
        <taxon>Uroviricota</taxon>
        <taxon>Caudoviricetes</taxon>
    </lineage>
</organism>
<accession>A0A8S5TJA4</accession>
<sequence length="126" mass="13996">MGDKKMSYDISLCDPVTHKPLKADSTHFIAGGMRAMGGTKELWLNITWNYADFYYRKDVFGENGIRSIYGKTGAESIPMLEKAIAALGDDVDDSDYWNATEGNAKRALYGLLAFAKMRPDGVWDGD</sequence>
<name>A0A8S5TJA4_9CAUD</name>
<evidence type="ECO:0000313" key="1">
    <source>
        <dbReference type="EMBL" id="DAF63374.1"/>
    </source>
</evidence>
<dbReference type="EMBL" id="BK032839">
    <property type="protein sequence ID" value="DAF63374.1"/>
    <property type="molecule type" value="Genomic_DNA"/>
</dbReference>